<dbReference type="GO" id="GO:1902670">
    <property type="term" value="F:carbon dioxide binding"/>
    <property type="evidence" value="ECO:0007669"/>
    <property type="project" value="TreeGrafter"/>
</dbReference>
<dbReference type="PANTHER" id="PTHR35177">
    <property type="entry name" value="HYDROGENASE MATURATION FACTOR HYBG"/>
    <property type="match status" value="1"/>
</dbReference>
<gene>
    <name evidence="2" type="ORF">CH333_06935</name>
</gene>
<evidence type="ECO:0000313" key="3">
    <source>
        <dbReference type="Proteomes" id="UP000215215"/>
    </source>
</evidence>
<dbReference type="GO" id="GO:0005506">
    <property type="term" value="F:iron ion binding"/>
    <property type="evidence" value="ECO:0007669"/>
    <property type="project" value="TreeGrafter"/>
</dbReference>
<comment type="caution">
    <text evidence="2">The sequence shown here is derived from an EMBL/GenBank/DDBJ whole genome shotgun (WGS) entry which is preliminary data.</text>
</comment>
<dbReference type="NCBIfam" id="TIGR00074">
    <property type="entry name" value="hypC_hupF"/>
    <property type="match status" value="1"/>
</dbReference>
<dbReference type="Proteomes" id="UP000215215">
    <property type="component" value="Unassembled WGS sequence"/>
</dbReference>
<dbReference type="InterPro" id="IPR001109">
    <property type="entry name" value="Hydrogenase_HupF/HypC"/>
</dbReference>
<dbReference type="EMBL" id="NOZQ01000152">
    <property type="protein sequence ID" value="OYD14906.1"/>
    <property type="molecule type" value="Genomic_DNA"/>
</dbReference>
<dbReference type="GO" id="GO:0051604">
    <property type="term" value="P:protein maturation"/>
    <property type="evidence" value="ECO:0007669"/>
    <property type="project" value="TreeGrafter"/>
</dbReference>
<evidence type="ECO:0000313" key="2">
    <source>
        <dbReference type="EMBL" id="OYD14906.1"/>
    </source>
</evidence>
<protein>
    <recommendedName>
        <fullName evidence="4">HypC/HybG/HupF family hydrogenase formation chaperone</fullName>
    </recommendedName>
</protein>
<evidence type="ECO:0000256" key="1">
    <source>
        <dbReference type="ARBA" id="ARBA00006018"/>
    </source>
</evidence>
<dbReference type="InterPro" id="IPR019812">
    <property type="entry name" value="Hydgase_assmbl_chp_CS"/>
</dbReference>
<dbReference type="SUPFAM" id="SSF159127">
    <property type="entry name" value="HupF/HypC-like"/>
    <property type="match status" value="1"/>
</dbReference>
<evidence type="ECO:0008006" key="4">
    <source>
        <dbReference type="Google" id="ProtNLM"/>
    </source>
</evidence>
<dbReference type="Pfam" id="PF01455">
    <property type="entry name" value="HupF_HypC"/>
    <property type="match status" value="1"/>
</dbReference>
<reference evidence="2 3" key="1">
    <citation type="submission" date="2017-07" db="EMBL/GenBank/DDBJ databases">
        <title>Recovery of genomes from metagenomes via a dereplication, aggregation, and scoring strategy.</title>
        <authorList>
            <person name="Sieber C.M."/>
            <person name="Probst A.J."/>
            <person name="Sharrar A."/>
            <person name="Thomas B.C."/>
            <person name="Hess M."/>
            <person name="Tringe S.G."/>
            <person name="Banfield J.F."/>
        </authorList>
    </citation>
    <scope>NUCLEOTIDE SEQUENCE [LARGE SCALE GENOMIC DNA]</scope>
    <source>
        <strain evidence="2">JGI_Cruoil_03_44_89</strain>
    </source>
</reference>
<name>A0A235BRT0_UNCW3</name>
<proteinExistence type="inferred from homology"/>
<dbReference type="Gene3D" id="2.30.30.140">
    <property type="match status" value="1"/>
</dbReference>
<comment type="similarity">
    <text evidence="1">Belongs to the HupF/HypC family.</text>
</comment>
<sequence>MCLAIPAKVIEKKGTQGVAEIGGVRREVDLQLLEDVEIGDYVILHAGFGIQKLDTKEAEETLDLLREFMDGKR</sequence>
<accession>A0A235BRT0</accession>
<dbReference type="AlphaFoldDB" id="A0A235BRT0"/>
<dbReference type="PRINTS" id="PR00445">
    <property type="entry name" value="HUPFHYPC"/>
</dbReference>
<dbReference type="PROSITE" id="PS01097">
    <property type="entry name" value="HUPF_HYPC"/>
    <property type="match status" value="1"/>
</dbReference>
<dbReference type="FunFam" id="2.30.30.140:FF:000022">
    <property type="entry name" value="Hydrogenase assembly chaperone HybG"/>
    <property type="match status" value="1"/>
</dbReference>
<organism evidence="2 3">
    <name type="scientific">candidate division WOR-3 bacterium JGI_Cruoil_03_44_89</name>
    <dbReference type="NCBI Taxonomy" id="1973748"/>
    <lineage>
        <taxon>Bacteria</taxon>
        <taxon>Bacteria division WOR-3</taxon>
    </lineage>
</organism>
<dbReference type="PANTHER" id="PTHR35177:SF2">
    <property type="entry name" value="HYDROGENASE MATURATION FACTOR HYBG"/>
    <property type="match status" value="1"/>
</dbReference>